<accession>A0A3D8T7Y8</accession>
<gene>
    <name evidence="4" type="ORF">BP5796_00314</name>
</gene>
<feature type="region of interest" description="Disordered" evidence="1">
    <location>
        <begin position="27"/>
        <end position="47"/>
    </location>
</feature>
<dbReference type="Proteomes" id="UP000256328">
    <property type="component" value="Unassembled WGS sequence"/>
</dbReference>
<evidence type="ECO:0000313" key="5">
    <source>
        <dbReference type="Proteomes" id="UP000256328"/>
    </source>
</evidence>
<name>A0A3D8T7Y8_9HELO</name>
<evidence type="ECO:0000256" key="1">
    <source>
        <dbReference type="SAM" id="MobiDB-lite"/>
    </source>
</evidence>
<feature type="region of interest" description="Disordered" evidence="1">
    <location>
        <begin position="103"/>
        <end position="124"/>
    </location>
</feature>
<protein>
    <recommendedName>
        <fullName evidence="6">Mid2 domain-containing protein</fullName>
    </recommendedName>
</protein>
<feature type="signal peptide" evidence="3">
    <location>
        <begin position="1"/>
        <end position="21"/>
    </location>
</feature>
<evidence type="ECO:0000256" key="3">
    <source>
        <dbReference type="SAM" id="SignalP"/>
    </source>
</evidence>
<keyword evidence="3" id="KW-0732">Signal</keyword>
<dbReference type="AlphaFoldDB" id="A0A3D8T7Y8"/>
<proteinExistence type="predicted"/>
<evidence type="ECO:0000313" key="4">
    <source>
        <dbReference type="EMBL" id="RDW94551.1"/>
    </source>
</evidence>
<reference evidence="4 5" key="1">
    <citation type="journal article" date="2018" name="IMA Fungus">
        <title>IMA Genome-F 9: Draft genome sequence of Annulohypoxylon stygium, Aspergillus mulundensis, Berkeleyomyces basicola (syn. Thielaviopsis basicola), Ceratocystis smalleyi, two Cercospora beticola strains, Coleophoma cylindrospora, Fusarium fracticaudum, Phialophora cf. hyalina, and Morchella septimelata.</title>
        <authorList>
            <person name="Wingfield B.D."/>
            <person name="Bills G.F."/>
            <person name="Dong Y."/>
            <person name="Huang W."/>
            <person name="Nel W.J."/>
            <person name="Swalarsk-Parry B.S."/>
            <person name="Vaghefi N."/>
            <person name="Wilken P.M."/>
            <person name="An Z."/>
            <person name="de Beer Z.W."/>
            <person name="De Vos L."/>
            <person name="Chen L."/>
            <person name="Duong T.A."/>
            <person name="Gao Y."/>
            <person name="Hammerbacher A."/>
            <person name="Kikkert J.R."/>
            <person name="Li Y."/>
            <person name="Li H."/>
            <person name="Li K."/>
            <person name="Li Q."/>
            <person name="Liu X."/>
            <person name="Ma X."/>
            <person name="Naidoo K."/>
            <person name="Pethybridge S.J."/>
            <person name="Sun J."/>
            <person name="Steenkamp E.T."/>
            <person name="van der Nest M.A."/>
            <person name="van Wyk S."/>
            <person name="Wingfield M.J."/>
            <person name="Xiong C."/>
            <person name="Yue Q."/>
            <person name="Zhang X."/>
        </authorList>
    </citation>
    <scope>NUCLEOTIDE SEQUENCE [LARGE SCALE GENOMIC DNA]</scope>
    <source>
        <strain evidence="4 5">BP5796</strain>
    </source>
</reference>
<keyword evidence="5" id="KW-1185">Reference proteome</keyword>
<keyword evidence="2" id="KW-0472">Membrane</keyword>
<evidence type="ECO:0000256" key="2">
    <source>
        <dbReference type="SAM" id="Phobius"/>
    </source>
</evidence>
<feature type="compositionally biased region" description="Low complexity" evidence="1">
    <location>
        <begin position="310"/>
        <end position="324"/>
    </location>
</feature>
<feature type="compositionally biased region" description="Low complexity" evidence="1">
    <location>
        <begin position="397"/>
        <end position="407"/>
    </location>
</feature>
<comment type="caution">
    <text evidence="4">The sequence shown here is derived from an EMBL/GenBank/DDBJ whole genome shotgun (WGS) entry which is preliminary data.</text>
</comment>
<keyword evidence="2" id="KW-0812">Transmembrane</keyword>
<feature type="compositionally biased region" description="Low complexity" evidence="1">
    <location>
        <begin position="111"/>
        <end position="124"/>
    </location>
</feature>
<organism evidence="4 5">
    <name type="scientific">Coleophoma crateriformis</name>
    <dbReference type="NCBI Taxonomy" id="565419"/>
    <lineage>
        <taxon>Eukaryota</taxon>
        <taxon>Fungi</taxon>
        <taxon>Dikarya</taxon>
        <taxon>Ascomycota</taxon>
        <taxon>Pezizomycotina</taxon>
        <taxon>Leotiomycetes</taxon>
        <taxon>Helotiales</taxon>
        <taxon>Dermateaceae</taxon>
        <taxon>Coleophoma</taxon>
    </lineage>
</organism>
<feature type="compositionally biased region" description="Low complexity" evidence="1">
    <location>
        <begin position="363"/>
        <end position="375"/>
    </location>
</feature>
<dbReference type="OrthoDB" id="4120617at2759"/>
<feature type="region of interest" description="Disordered" evidence="1">
    <location>
        <begin position="295"/>
        <end position="349"/>
    </location>
</feature>
<dbReference type="EMBL" id="PDLN01000001">
    <property type="protein sequence ID" value="RDW94551.1"/>
    <property type="molecule type" value="Genomic_DNA"/>
</dbReference>
<feature type="region of interest" description="Disordered" evidence="1">
    <location>
        <begin position="361"/>
        <end position="407"/>
    </location>
</feature>
<evidence type="ECO:0008006" key="6">
    <source>
        <dbReference type="Google" id="ProtNLM"/>
    </source>
</evidence>
<feature type="transmembrane region" description="Helical" evidence="2">
    <location>
        <begin position="148"/>
        <end position="171"/>
    </location>
</feature>
<feature type="compositionally biased region" description="Basic residues" evidence="1">
    <location>
        <begin position="299"/>
        <end position="309"/>
    </location>
</feature>
<sequence length="407" mass="42576">MQRSQYLLIVWILLAQCLVFAQPGPAPEDGGPGGKGPKKGVSVTLSAAPSTTPVASISTSVLPTTTLSMFTRSSTTTTNPIEPSATSSLASTAIISSLSPPASSMFTAEPSTSPSATGSDSTTTTSMSVAAATASDVPTKQMSAHQTLVTALAAVLGVVGLILLLIGLYLLHRYHCGKSPFGHRGATPIHDDEIATWRSSGATDRERMPVNAAIEKEPIPALPGFPPSANAISHNSGWSWSMPSSPTSTRPGFQSGLTMPDTPSFVARAPNARAGLTDETIPGADPFIQPVKRQSFRLSKSHGHSRSKSMRSSTSARSTKSISINPPLPVPMGRISSPQPSRGPTWYDPDDELAWQRIRDSETPSLPGTPGTLPLNYFPGGLSPRPQTPATQGGGQRTIIGTFDSEQ</sequence>
<keyword evidence="2" id="KW-1133">Transmembrane helix</keyword>
<feature type="chain" id="PRO_5017560375" description="Mid2 domain-containing protein" evidence="3">
    <location>
        <begin position="22"/>
        <end position="407"/>
    </location>
</feature>